<dbReference type="Proteomes" id="UP000278152">
    <property type="component" value="Chromosome"/>
</dbReference>
<keyword evidence="2" id="KW-0732">Signal</keyword>
<feature type="signal peptide" evidence="2">
    <location>
        <begin position="1"/>
        <end position="28"/>
    </location>
</feature>
<evidence type="ECO:0000313" key="4">
    <source>
        <dbReference type="Proteomes" id="UP000278152"/>
    </source>
</evidence>
<reference evidence="3 4" key="1">
    <citation type="submission" date="2018-11" db="EMBL/GenBank/DDBJ databases">
        <title>Complete genome sequence of Microcystis aeruginosa NIES-102.</title>
        <authorList>
            <person name="Yamaguchi H."/>
            <person name="Suzuki S."/>
            <person name="Kawachi M."/>
        </authorList>
    </citation>
    <scope>NUCLEOTIDE SEQUENCE [LARGE SCALE GENOMIC DNA]</scope>
    <source>
        <strain evidence="3 4">NIES-102</strain>
    </source>
</reference>
<gene>
    <name evidence="3" type="ORF">myaer102_15520</name>
</gene>
<proteinExistence type="predicted"/>
<dbReference type="AlphaFoldDB" id="A0A3G9JGH5"/>
<dbReference type="KEGG" id="mvz:myaer102_15520"/>
<dbReference type="EMBL" id="AP019314">
    <property type="protein sequence ID" value="BBH39032.1"/>
    <property type="molecule type" value="Genomic_DNA"/>
</dbReference>
<sequence>MLTSNTYKKLAMTAISLMIASYPTVSTAQNWDVNDNQWGNNYGQRYNNGYNSGGWNQTKEGYNRTIRNYDNNTITHQSGNRNSHSNNHQSGNCETGNCSYSNSYNSNSSSSSRTYTTPW</sequence>
<evidence type="ECO:0000256" key="2">
    <source>
        <dbReference type="SAM" id="SignalP"/>
    </source>
</evidence>
<feature type="chain" id="PRO_5017927432" evidence="2">
    <location>
        <begin position="29"/>
        <end position="119"/>
    </location>
</feature>
<evidence type="ECO:0000313" key="3">
    <source>
        <dbReference type="EMBL" id="BBH39032.1"/>
    </source>
</evidence>
<dbReference type="RefSeq" id="WP_041804190.1">
    <property type="nucleotide sequence ID" value="NZ_AP019314.1"/>
</dbReference>
<name>A0A3G9JGH5_MICVR</name>
<organism evidence="3 4">
    <name type="scientific">Microcystis viridis NIES-102</name>
    <dbReference type="NCBI Taxonomy" id="213615"/>
    <lineage>
        <taxon>Bacteria</taxon>
        <taxon>Bacillati</taxon>
        <taxon>Cyanobacteriota</taxon>
        <taxon>Cyanophyceae</taxon>
        <taxon>Oscillatoriophycideae</taxon>
        <taxon>Chroococcales</taxon>
        <taxon>Microcystaceae</taxon>
        <taxon>Microcystis</taxon>
    </lineage>
</organism>
<feature type="region of interest" description="Disordered" evidence="1">
    <location>
        <begin position="70"/>
        <end position="97"/>
    </location>
</feature>
<evidence type="ECO:0000256" key="1">
    <source>
        <dbReference type="SAM" id="MobiDB-lite"/>
    </source>
</evidence>
<accession>A0A3G9JGH5</accession>
<protein>
    <submittedName>
        <fullName evidence="3">Uncharacterized protein</fullName>
    </submittedName>
</protein>